<evidence type="ECO:0000313" key="1">
    <source>
        <dbReference type="EMBL" id="MCA9379888.1"/>
    </source>
</evidence>
<dbReference type="EMBL" id="JAGQLL010000016">
    <property type="protein sequence ID" value="MCA9379888.1"/>
    <property type="molecule type" value="Genomic_DNA"/>
</dbReference>
<sequence length="304" mass="35763">MSEQIQKVWSAVHNRFGFYDSQGNRLPELSIIDISDIPQELDRVDIEDIFKIWVWIQTNINRLLKEFDFASVEIVEHTEFEIRLVSNDITILRSIRNQILFEAISELGIKKQKQKLNLMKVVECKNSSILETFKKDYSKYGPRKGFEDKFKLYSGNYAREGSVWNEVAELGNSYIFVAHSGIPFLRGFYNTTKNKNLCLTEYHHSHDPYEQYRKAPLDKNFISNLTKEDIDRPIIIDRSYTGNTLKYLKDFIADSKTVALFPKTESSIRLSDYFIINNKLFNSKDVNFNKEGWYFNLIRESLNL</sequence>
<accession>A0A955IDU8</accession>
<protein>
    <submittedName>
        <fullName evidence="1">Uncharacterized protein</fullName>
    </submittedName>
</protein>
<gene>
    <name evidence="1" type="ORF">KC675_01780</name>
</gene>
<name>A0A955IDU8_9BACT</name>
<reference evidence="1" key="1">
    <citation type="submission" date="2020-04" db="EMBL/GenBank/DDBJ databases">
        <authorList>
            <person name="Zhang T."/>
        </authorList>
    </citation>
    <scope>NUCLEOTIDE SEQUENCE</scope>
    <source>
        <strain evidence="1">HKST-UBA15</strain>
    </source>
</reference>
<organism evidence="1 2">
    <name type="scientific">Candidatus Dojkabacteria bacterium</name>
    <dbReference type="NCBI Taxonomy" id="2099670"/>
    <lineage>
        <taxon>Bacteria</taxon>
        <taxon>Candidatus Dojkabacteria</taxon>
    </lineage>
</organism>
<dbReference type="AlphaFoldDB" id="A0A955IDU8"/>
<comment type="caution">
    <text evidence="1">The sequence shown here is derived from an EMBL/GenBank/DDBJ whole genome shotgun (WGS) entry which is preliminary data.</text>
</comment>
<proteinExistence type="predicted"/>
<evidence type="ECO:0000313" key="2">
    <source>
        <dbReference type="Proteomes" id="UP000745577"/>
    </source>
</evidence>
<dbReference type="Proteomes" id="UP000745577">
    <property type="component" value="Unassembled WGS sequence"/>
</dbReference>
<reference evidence="1" key="2">
    <citation type="journal article" date="2021" name="Microbiome">
        <title>Successional dynamics and alternative stable states in a saline activated sludge microbial community over 9 years.</title>
        <authorList>
            <person name="Wang Y."/>
            <person name="Ye J."/>
            <person name="Ju F."/>
            <person name="Liu L."/>
            <person name="Boyd J.A."/>
            <person name="Deng Y."/>
            <person name="Parks D.H."/>
            <person name="Jiang X."/>
            <person name="Yin X."/>
            <person name="Woodcroft B.J."/>
            <person name="Tyson G.W."/>
            <person name="Hugenholtz P."/>
            <person name="Polz M.F."/>
            <person name="Zhang T."/>
        </authorList>
    </citation>
    <scope>NUCLEOTIDE SEQUENCE</scope>
    <source>
        <strain evidence="1">HKST-UBA15</strain>
    </source>
</reference>